<feature type="non-terminal residue" evidence="2">
    <location>
        <position position="536"/>
    </location>
</feature>
<protein>
    <recommendedName>
        <fullName evidence="1">Retrovirus-related Pol polyprotein from transposon TNT 1-94-like beta-barrel domain-containing protein</fullName>
    </recommendedName>
</protein>
<dbReference type="EMBL" id="JANBPK010000027">
    <property type="protein sequence ID" value="KAJ2936697.1"/>
    <property type="molecule type" value="Genomic_DNA"/>
</dbReference>
<keyword evidence="3" id="KW-1185">Reference proteome</keyword>
<dbReference type="AlphaFoldDB" id="A0A9W8MNP9"/>
<sequence length="536" mass="59500">MSPGSDTVNITKLYQLKKDGFNWAVYRDRTTDYLKSKGLRSHLNGHVRKPTEIVEHFNELTNVIQFFRPDNTAFATPLLAKDVAKFEDSTCDYNKNEGIGSDVLNNTLPTSIYCEIQTHQTLAKKWSALQAMFKHRGNIVQIDILTRLQSAHYTSGSMQAFLSQLTEWRNDLLNNDYTLSNSQFVTYITTSLLTTSDYRMFILAIEGAAEVAGTTLSLEVLKKRLIAEHKARNGINLNATTSRLSSATLTTSCSKDTKGGKKKKKAEYFCTICNINGHSKEHCYVEGGGKAHQAPEWYKKKQAECLAQEGKTSNTASTATTLKTANVLSTTYSCVTKGLSHSFSPVAMSVTTNEYQGIILDCGASDHFTPYHHLLTKYVEIQEHTRVANNRTIYIAEKGTMVVEILMGSGQPPTKLTLDNMYWVPSFVYTLILTTRMDLAGYTILQKGGLSTITAPDLKVIGCAPLVRGLYQVTDPLGGTNRSSPLHTNATTMFFMDFHIAMGHRSFGDVWKMIEAGIVNGEVIKYGETTNTPTNT</sequence>
<dbReference type="Pfam" id="PF14223">
    <property type="entry name" value="Retrotran_gag_2"/>
    <property type="match status" value="1"/>
</dbReference>
<comment type="caution">
    <text evidence="2">The sequence shown here is derived from an EMBL/GenBank/DDBJ whole genome shotgun (WGS) entry which is preliminary data.</text>
</comment>
<gene>
    <name evidence="2" type="ORF">H1R20_g406</name>
</gene>
<proteinExistence type="predicted"/>
<name>A0A9W8MNP9_9AGAR</name>
<dbReference type="Proteomes" id="UP001140091">
    <property type="component" value="Unassembled WGS sequence"/>
</dbReference>
<dbReference type="Pfam" id="PF22936">
    <property type="entry name" value="Pol_BBD"/>
    <property type="match status" value="1"/>
</dbReference>
<evidence type="ECO:0000313" key="3">
    <source>
        <dbReference type="Proteomes" id="UP001140091"/>
    </source>
</evidence>
<evidence type="ECO:0000259" key="1">
    <source>
        <dbReference type="Pfam" id="PF22936"/>
    </source>
</evidence>
<accession>A0A9W8MNP9</accession>
<dbReference type="OrthoDB" id="3015170at2759"/>
<evidence type="ECO:0000313" key="2">
    <source>
        <dbReference type="EMBL" id="KAJ2936697.1"/>
    </source>
</evidence>
<feature type="domain" description="Retrovirus-related Pol polyprotein from transposon TNT 1-94-like beta-barrel" evidence="1">
    <location>
        <begin position="359"/>
        <end position="442"/>
    </location>
</feature>
<dbReference type="InterPro" id="IPR054722">
    <property type="entry name" value="PolX-like_BBD"/>
</dbReference>
<organism evidence="2 3">
    <name type="scientific">Candolleomyces eurysporus</name>
    <dbReference type="NCBI Taxonomy" id="2828524"/>
    <lineage>
        <taxon>Eukaryota</taxon>
        <taxon>Fungi</taxon>
        <taxon>Dikarya</taxon>
        <taxon>Basidiomycota</taxon>
        <taxon>Agaricomycotina</taxon>
        <taxon>Agaricomycetes</taxon>
        <taxon>Agaricomycetidae</taxon>
        <taxon>Agaricales</taxon>
        <taxon>Agaricineae</taxon>
        <taxon>Psathyrellaceae</taxon>
        <taxon>Candolleomyces</taxon>
    </lineage>
</organism>
<reference evidence="2" key="1">
    <citation type="submission" date="2022-06" db="EMBL/GenBank/DDBJ databases">
        <title>Genome Sequence of Candolleomyces eurysporus.</title>
        <authorList>
            <person name="Buettner E."/>
        </authorList>
    </citation>
    <scope>NUCLEOTIDE SEQUENCE</scope>
    <source>
        <strain evidence="2">VTCC 930004</strain>
    </source>
</reference>